<organism evidence="2 3">
    <name type="scientific">Dentiscutata erythropus</name>
    <dbReference type="NCBI Taxonomy" id="1348616"/>
    <lineage>
        <taxon>Eukaryota</taxon>
        <taxon>Fungi</taxon>
        <taxon>Fungi incertae sedis</taxon>
        <taxon>Mucoromycota</taxon>
        <taxon>Glomeromycotina</taxon>
        <taxon>Glomeromycetes</taxon>
        <taxon>Diversisporales</taxon>
        <taxon>Gigasporaceae</taxon>
        <taxon>Dentiscutata</taxon>
    </lineage>
</organism>
<feature type="region of interest" description="Disordered" evidence="1">
    <location>
        <begin position="111"/>
        <end position="130"/>
    </location>
</feature>
<accession>A0A9N8W018</accession>
<evidence type="ECO:0000256" key="1">
    <source>
        <dbReference type="SAM" id="MobiDB-lite"/>
    </source>
</evidence>
<dbReference type="Proteomes" id="UP000789405">
    <property type="component" value="Unassembled WGS sequence"/>
</dbReference>
<reference evidence="2" key="1">
    <citation type="submission" date="2021-06" db="EMBL/GenBank/DDBJ databases">
        <authorList>
            <person name="Kallberg Y."/>
            <person name="Tangrot J."/>
            <person name="Rosling A."/>
        </authorList>
    </citation>
    <scope>NUCLEOTIDE SEQUENCE</scope>
    <source>
        <strain evidence="2">MA453B</strain>
    </source>
</reference>
<proteinExistence type="predicted"/>
<evidence type="ECO:0000313" key="3">
    <source>
        <dbReference type="Proteomes" id="UP000789405"/>
    </source>
</evidence>
<dbReference type="EMBL" id="CAJVPY010000368">
    <property type="protein sequence ID" value="CAG8468609.1"/>
    <property type="molecule type" value="Genomic_DNA"/>
</dbReference>
<dbReference type="AlphaFoldDB" id="A0A9N8W018"/>
<sequence>MPKTVNVKEGTLRFITKQETNAQVTQYDKDILQVSDNEYNFMPDNGAMLHPWKIWKNSLQKSTRITTHQTKPEIKTSLMTNSSRLSKLKMRRQNFLISVMAGKMYTKPSTRYRGRGFHQNTGNRKNYQCSESSMWSQDQQLWRKNTNFLQNNSPSQPHQ</sequence>
<comment type="caution">
    <text evidence="2">The sequence shown here is derived from an EMBL/GenBank/DDBJ whole genome shotgun (WGS) entry which is preliminary data.</text>
</comment>
<name>A0A9N8W018_9GLOM</name>
<gene>
    <name evidence="2" type="ORF">DERYTH_LOCUS1346</name>
</gene>
<protein>
    <submittedName>
        <fullName evidence="2">7982_t:CDS:1</fullName>
    </submittedName>
</protein>
<evidence type="ECO:0000313" key="2">
    <source>
        <dbReference type="EMBL" id="CAG8468609.1"/>
    </source>
</evidence>
<keyword evidence="3" id="KW-1185">Reference proteome</keyword>
<feature type="compositionally biased region" description="Polar residues" evidence="1">
    <location>
        <begin position="118"/>
        <end position="130"/>
    </location>
</feature>